<dbReference type="GO" id="GO:0005886">
    <property type="term" value="C:plasma membrane"/>
    <property type="evidence" value="ECO:0007669"/>
    <property type="project" value="UniProtKB-SubCell"/>
</dbReference>
<dbReference type="Gene3D" id="3.40.720.10">
    <property type="entry name" value="Alkaline Phosphatase, subunit A"/>
    <property type="match status" value="1"/>
</dbReference>
<dbReference type="Proteomes" id="UP000036027">
    <property type="component" value="Unassembled WGS sequence"/>
</dbReference>
<gene>
    <name evidence="11" type="ORF">PL75_03820</name>
</gene>
<feature type="transmembrane region" description="Helical" evidence="8">
    <location>
        <begin position="149"/>
        <end position="171"/>
    </location>
</feature>
<evidence type="ECO:0000259" key="10">
    <source>
        <dbReference type="Pfam" id="PF08019"/>
    </source>
</evidence>
<dbReference type="CDD" id="cd16017">
    <property type="entry name" value="LptA"/>
    <property type="match status" value="1"/>
</dbReference>
<evidence type="ECO:0008006" key="13">
    <source>
        <dbReference type="Google" id="ProtNLM"/>
    </source>
</evidence>
<feature type="domain" description="Phosphoethanolamine transferase N-terminal" evidence="10">
    <location>
        <begin position="53"/>
        <end position="202"/>
    </location>
</feature>
<evidence type="ECO:0000256" key="4">
    <source>
        <dbReference type="ARBA" id="ARBA00022679"/>
    </source>
</evidence>
<evidence type="ECO:0000313" key="12">
    <source>
        <dbReference type="Proteomes" id="UP000036027"/>
    </source>
</evidence>
<dbReference type="Pfam" id="PF00884">
    <property type="entry name" value="Sulfatase"/>
    <property type="match status" value="1"/>
</dbReference>
<feature type="transmembrane region" description="Helical" evidence="8">
    <location>
        <begin position="118"/>
        <end position="137"/>
    </location>
</feature>
<evidence type="ECO:0000256" key="1">
    <source>
        <dbReference type="ARBA" id="ARBA00004429"/>
    </source>
</evidence>
<keyword evidence="7 8" id="KW-0472">Membrane</keyword>
<dbReference type="InterPro" id="IPR012549">
    <property type="entry name" value="EptA-like_N"/>
</dbReference>
<keyword evidence="4" id="KW-0808">Transferase</keyword>
<evidence type="ECO:0000313" key="11">
    <source>
        <dbReference type="EMBL" id="KLT73349.1"/>
    </source>
</evidence>
<keyword evidence="6 8" id="KW-1133">Transmembrane helix</keyword>
<accession>A0A0J0YT88</accession>
<keyword evidence="2" id="KW-1003">Cell membrane</keyword>
<organism evidence="11 12">
    <name type="scientific">Neisseria arctica</name>
    <dbReference type="NCBI Taxonomy" id="1470200"/>
    <lineage>
        <taxon>Bacteria</taxon>
        <taxon>Pseudomonadati</taxon>
        <taxon>Pseudomonadota</taxon>
        <taxon>Betaproteobacteria</taxon>
        <taxon>Neisseriales</taxon>
        <taxon>Neisseriaceae</taxon>
        <taxon>Neisseria</taxon>
    </lineage>
</organism>
<dbReference type="GO" id="GO:0016776">
    <property type="term" value="F:phosphotransferase activity, phosphate group as acceptor"/>
    <property type="evidence" value="ECO:0007669"/>
    <property type="project" value="TreeGrafter"/>
</dbReference>
<evidence type="ECO:0000256" key="3">
    <source>
        <dbReference type="ARBA" id="ARBA00022519"/>
    </source>
</evidence>
<keyword evidence="5 8" id="KW-0812">Transmembrane</keyword>
<evidence type="ECO:0000256" key="2">
    <source>
        <dbReference type="ARBA" id="ARBA00022475"/>
    </source>
</evidence>
<comment type="subcellular location">
    <subcellularLocation>
        <location evidence="1">Cell inner membrane</location>
        <topology evidence="1">Multi-pass membrane protein</topology>
    </subcellularLocation>
</comment>
<proteinExistence type="predicted"/>
<dbReference type="NCBIfam" id="NF028537">
    <property type="entry name" value="P_eth_NH2_trans"/>
    <property type="match status" value="1"/>
</dbReference>
<comment type="caution">
    <text evidence="11">The sequence shown here is derived from an EMBL/GenBank/DDBJ whole genome shotgun (WGS) entry which is preliminary data.</text>
</comment>
<dbReference type="GO" id="GO:0009244">
    <property type="term" value="P:lipopolysaccharide core region biosynthetic process"/>
    <property type="evidence" value="ECO:0007669"/>
    <property type="project" value="TreeGrafter"/>
</dbReference>
<dbReference type="PANTHER" id="PTHR30443:SF0">
    <property type="entry name" value="PHOSPHOETHANOLAMINE TRANSFERASE EPTA"/>
    <property type="match status" value="1"/>
</dbReference>
<evidence type="ECO:0000256" key="5">
    <source>
        <dbReference type="ARBA" id="ARBA00022692"/>
    </source>
</evidence>
<dbReference type="InterPro" id="IPR040423">
    <property type="entry name" value="PEA_transferase"/>
</dbReference>
<dbReference type="PANTHER" id="PTHR30443">
    <property type="entry name" value="INNER MEMBRANE PROTEIN"/>
    <property type="match status" value="1"/>
</dbReference>
<sequence length="536" mass="60542">MQMRLTANRAVFLFCLYCMLVFNIGFWQGVWVKSESTAGHDWLLLATMPLFILAAMNFLIQLLFWPKVHRFLIPLLLVLGAGASYAIMVQGIYFNSDMIQNLLQTTRSEATAWLSVKFFGWVLLTGVLPAALYARYGKIKSDLKWHKKLMWRLVSMVVSILVVAAIAAVAYQNYASFFRNNKGINHQIVPTNFIGASFKTVYNIYDSHRPFEQIGTDATRERTPGERKRLLVLVVGETTRAQNWGLNPGAPDTTPQLKQMADVVNYTEVSSCGTSTAISVPCMFSRMNRSDYNGNKAKHQEGLMDILQRAGLYTSWRENDGGCKGVCDRIKHVDIRELADKSQCGSEGCLDMSLLNGLEKEIQEMPGDGVIVLHTMGSHGPAYYQRYTDEFRKFSPTCDTNQIQDCNNTALQNTYNNTIVYIDHMLASSINMLRKQQDKSVALLYLSDHGESLGEKGMYLHAAPYAVAPPEQTQIPMIFWANENWYGDMKVSAACMRENAGKPYSHDNLFHSVLGITDVKTEEYKRDLDMFAQCRS</sequence>
<dbReference type="STRING" id="1470200.PL75_03820"/>
<dbReference type="Pfam" id="PF08019">
    <property type="entry name" value="EptA_B_N"/>
    <property type="match status" value="1"/>
</dbReference>
<dbReference type="RefSeq" id="WP_047760582.1">
    <property type="nucleotide sequence ID" value="NZ_CP091510.1"/>
</dbReference>
<dbReference type="InterPro" id="IPR000917">
    <property type="entry name" value="Sulfatase_N"/>
</dbReference>
<keyword evidence="3" id="KW-0997">Cell inner membrane</keyword>
<feature type="transmembrane region" description="Helical" evidence="8">
    <location>
        <begin position="42"/>
        <end position="64"/>
    </location>
</feature>
<evidence type="ECO:0000256" key="7">
    <source>
        <dbReference type="ARBA" id="ARBA00023136"/>
    </source>
</evidence>
<evidence type="ECO:0000259" key="9">
    <source>
        <dbReference type="Pfam" id="PF00884"/>
    </source>
</evidence>
<dbReference type="EMBL" id="JTDO01000004">
    <property type="protein sequence ID" value="KLT73349.1"/>
    <property type="molecule type" value="Genomic_DNA"/>
</dbReference>
<dbReference type="AlphaFoldDB" id="A0A0J0YT88"/>
<protein>
    <recommendedName>
        <fullName evidence="13">Sulfatase</fullName>
    </recommendedName>
</protein>
<reference evidence="11 12" key="1">
    <citation type="submission" date="2014-11" db="EMBL/GenBank/DDBJ databases">
        <title>Genome of a novel goose pathogen.</title>
        <authorList>
            <person name="Hansen C.M."/>
            <person name="Hueffer K."/>
            <person name="Choi S.C."/>
        </authorList>
    </citation>
    <scope>NUCLEOTIDE SEQUENCE [LARGE SCALE GENOMIC DNA]</scope>
    <source>
        <strain evidence="11 12">KH1503</strain>
    </source>
</reference>
<dbReference type="InterPro" id="IPR017850">
    <property type="entry name" value="Alkaline_phosphatase_core_sf"/>
</dbReference>
<feature type="transmembrane region" description="Helical" evidence="8">
    <location>
        <begin position="71"/>
        <end position="93"/>
    </location>
</feature>
<dbReference type="InterPro" id="IPR058130">
    <property type="entry name" value="PEA_transf_C"/>
</dbReference>
<keyword evidence="12" id="KW-1185">Reference proteome</keyword>
<dbReference type="PATRIC" id="fig|1470200.3.peg.1888"/>
<evidence type="ECO:0000256" key="6">
    <source>
        <dbReference type="ARBA" id="ARBA00022989"/>
    </source>
</evidence>
<dbReference type="SUPFAM" id="SSF53649">
    <property type="entry name" value="Alkaline phosphatase-like"/>
    <property type="match status" value="1"/>
</dbReference>
<feature type="transmembrane region" description="Helical" evidence="8">
    <location>
        <begin position="12"/>
        <end position="30"/>
    </location>
</feature>
<name>A0A0J0YT88_9NEIS</name>
<dbReference type="OrthoDB" id="9786870at2"/>
<evidence type="ECO:0000256" key="8">
    <source>
        <dbReference type="SAM" id="Phobius"/>
    </source>
</evidence>
<feature type="domain" description="Sulfatase N-terminal" evidence="9">
    <location>
        <begin position="230"/>
        <end position="519"/>
    </location>
</feature>